<gene>
    <name evidence="1" type="ORF">Hamer_G020243</name>
</gene>
<evidence type="ECO:0000313" key="1">
    <source>
        <dbReference type="EMBL" id="KAG7154115.1"/>
    </source>
</evidence>
<organism evidence="1 2">
    <name type="scientific">Homarus americanus</name>
    <name type="common">American lobster</name>
    <dbReference type="NCBI Taxonomy" id="6706"/>
    <lineage>
        <taxon>Eukaryota</taxon>
        <taxon>Metazoa</taxon>
        <taxon>Ecdysozoa</taxon>
        <taxon>Arthropoda</taxon>
        <taxon>Crustacea</taxon>
        <taxon>Multicrustacea</taxon>
        <taxon>Malacostraca</taxon>
        <taxon>Eumalacostraca</taxon>
        <taxon>Eucarida</taxon>
        <taxon>Decapoda</taxon>
        <taxon>Pleocyemata</taxon>
        <taxon>Astacidea</taxon>
        <taxon>Nephropoidea</taxon>
        <taxon>Nephropidae</taxon>
        <taxon>Homarus</taxon>
    </lineage>
</organism>
<dbReference type="Proteomes" id="UP000747542">
    <property type="component" value="Unassembled WGS sequence"/>
</dbReference>
<protein>
    <submittedName>
        <fullName evidence="1">Uncharacterized protein</fullName>
    </submittedName>
</protein>
<sequence length="213" mass="23050">MGRQAPPVLVVQEALGPQAPSVLVVQEALGPQAPPVLVVQEALGPQAPTVLEVLEAMGPQEVVVPQGLRDSSLLVAPKAVDQLVLEAVDHREALRPVALEVLVVVVLEAMHRLAVSVLPPPPPAHPKCVLDHPVVEVIMVSECTNGNACSWSGEYYPSIFNPQQTLDGYGETAVNITENVAVKDWIFLLEFNVTLGKFWSNSFFNTCCLWHSR</sequence>
<name>A0A8J5MK31_HOMAM</name>
<accession>A0A8J5MK31</accession>
<evidence type="ECO:0000313" key="2">
    <source>
        <dbReference type="Proteomes" id="UP000747542"/>
    </source>
</evidence>
<dbReference type="EMBL" id="JAHLQT010045202">
    <property type="protein sequence ID" value="KAG7154115.1"/>
    <property type="molecule type" value="Genomic_DNA"/>
</dbReference>
<proteinExistence type="predicted"/>
<comment type="caution">
    <text evidence="1">The sequence shown here is derived from an EMBL/GenBank/DDBJ whole genome shotgun (WGS) entry which is preliminary data.</text>
</comment>
<reference evidence="1" key="1">
    <citation type="journal article" date="2021" name="Sci. Adv.">
        <title>The American lobster genome reveals insights on longevity, neural, and immune adaptations.</title>
        <authorList>
            <person name="Polinski J.M."/>
            <person name="Zimin A.V."/>
            <person name="Clark K.F."/>
            <person name="Kohn A.B."/>
            <person name="Sadowski N."/>
            <person name="Timp W."/>
            <person name="Ptitsyn A."/>
            <person name="Khanna P."/>
            <person name="Romanova D.Y."/>
            <person name="Williams P."/>
            <person name="Greenwood S.J."/>
            <person name="Moroz L.L."/>
            <person name="Walt D.R."/>
            <person name="Bodnar A.G."/>
        </authorList>
    </citation>
    <scope>NUCLEOTIDE SEQUENCE</scope>
    <source>
        <strain evidence="1">GMGI-L3</strain>
    </source>
</reference>
<keyword evidence="2" id="KW-1185">Reference proteome</keyword>
<dbReference type="AlphaFoldDB" id="A0A8J5MK31"/>